<dbReference type="PROSITE" id="PS51257">
    <property type="entry name" value="PROKAR_LIPOPROTEIN"/>
    <property type="match status" value="1"/>
</dbReference>
<name>A0A3B0CCB5_9FLAO</name>
<dbReference type="Gene3D" id="1.50.10.10">
    <property type="match status" value="1"/>
</dbReference>
<keyword evidence="2" id="KW-1185">Reference proteome</keyword>
<dbReference type="InterPro" id="IPR012341">
    <property type="entry name" value="6hp_glycosidase-like_sf"/>
</dbReference>
<comment type="caution">
    <text evidence="1">The sequence shown here is derived from an EMBL/GenBank/DDBJ whole genome shotgun (WGS) entry which is preliminary data.</text>
</comment>
<protein>
    <submittedName>
        <fullName evidence="1">Uncharacterized protein</fullName>
    </submittedName>
</protein>
<dbReference type="OrthoDB" id="1111500at2"/>
<organism evidence="1 2">
    <name type="scientific">Ulvibacterium marinum</name>
    <dbReference type="NCBI Taxonomy" id="2419782"/>
    <lineage>
        <taxon>Bacteria</taxon>
        <taxon>Pseudomonadati</taxon>
        <taxon>Bacteroidota</taxon>
        <taxon>Flavobacteriia</taxon>
        <taxon>Flavobacteriales</taxon>
        <taxon>Flavobacteriaceae</taxon>
        <taxon>Ulvibacterium</taxon>
    </lineage>
</organism>
<proteinExistence type="predicted"/>
<accession>A0A3B0CCB5</accession>
<sequence length="430" mass="49282">MKKCTSFLLGLFLLGCTHQKENQELAHRILENQDFREVKKQALEVVKTGFNAGDGYGEVWIRDYNTFIELSAEVFDAKELEKNLLVFFRLQGEDGNIVDGFIPKKKAENVEGGYIYIYSDLEPDYCGHKNTVETDHETSLVQAVYKYIQATGNTEFLQKKVGQSTVAQRMEQAIQFLLDYRWSKEHGLIYGATTADWGDVQHTHPWGVYITEDTHYCVDIYDNAMLLIALDNMMKLLPETKDKWQEIRNTTAENTMATLWNAENQKFIPHVYLEESPYPDDFNENEIYYHGGTAVAIEAGLLNKEQIEVSLNKMVANVKASGAGSIGLTLYPPYPDWAFENKGMYSYGYQNGGDWTWFGGRMIQQLVKNGFVEEAYEQLLPMTQRVVKNDGFYEWYTVDNRPEGSGTFRGSAGVLYKVILLLEEWAESKK</sequence>
<dbReference type="GO" id="GO:0005975">
    <property type="term" value="P:carbohydrate metabolic process"/>
    <property type="evidence" value="ECO:0007669"/>
    <property type="project" value="InterPro"/>
</dbReference>
<dbReference type="EMBL" id="RBCJ01000001">
    <property type="protein sequence ID" value="RKN83653.1"/>
    <property type="molecule type" value="Genomic_DNA"/>
</dbReference>
<evidence type="ECO:0000313" key="1">
    <source>
        <dbReference type="EMBL" id="RKN83653.1"/>
    </source>
</evidence>
<dbReference type="AlphaFoldDB" id="A0A3B0CCB5"/>
<dbReference type="InterPro" id="IPR008928">
    <property type="entry name" value="6-hairpin_glycosidase_sf"/>
</dbReference>
<dbReference type="SUPFAM" id="SSF48208">
    <property type="entry name" value="Six-hairpin glycosidases"/>
    <property type="match status" value="1"/>
</dbReference>
<reference evidence="1 2" key="1">
    <citation type="submission" date="2018-10" db="EMBL/GenBank/DDBJ databases">
        <title>Ulvibacterium marinum gen. nov., sp. nov., a novel marine bacterium of the family Flavobacteriaceae, isolated from a culture of the green alga Ulva prolifera.</title>
        <authorList>
            <person name="Zhang Z."/>
        </authorList>
    </citation>
    <scope>NUCLEOTIDE SEQUENCE [LARGE SCALE GENOMIC DNA]</scope>
    <source>
        <strain evidence="1 2">CCMM003</strain>
    </source>
</reference>
<dbReference type="Proteomes" id="UP000276603">
    <property type="component" value="Unassembled WGS sequence"/>
</dbReference>
<gene>
    <name evidence="1" type="ORF">D7Z94_03935</name>
</gene>
<dbReference type="RefSeq" id="WP_120710856.1">
    <property type="nucleotide sequence ID" value="NZ_RBCJ01000001.1"/>
</dbReference>
<evidence type="ECO:0000313" key="2">
    <source>
        <dbReference type="Proteomes" id="UP000276603"/>
    </source>
</evidence>